<keyword evidence="1" id="KW-0472">Membrane</keyword>
<keyword evidence="3" id="KW-1185">Reference proteome</keyword>
<dbReference type="STRING" id="1560234.SP90_14310"/>
<dbReference type="RefSeq" id="WP_157471329.1">
    <property type="nucleotide sequence ID" value="NZ_JXMS01000031.1"/>
</dbReference>
<dbReference type="EMBL" id="JXMS01000031">
    <property type="protein sequence ID" value="OBQ46068.1"/>
    <property type="molecule type" value="Genomic_DNA"/>
</dbReference>
<dbReference type="OrthoDB" id="7861086at2"/>
<dbReference type="PATRIC" id="fig|1560234.3.peg.2145"/>
<protein>
    <submittedName>
        <fullName evidence="2">Uncharacterized protein</fullName>
    </submittedName>
</protein>
<gene>
    <name evidence="2" type="ORF">SP90_14310</name>
</gene>
<dbReference type="AlphaFoldDB" id="A0A1B7X9P1"/>
<keyword evidence="1" id="KW-0812">Transmembrane</keyword>
<evidence type="ECO:0000256" key="1">
    <source>
        <dbReference type="SAM" id="Phobius"/>
    </source>
</evidence>
<keyword evidence="1" id="KW-1133">Transmembrane helix</keyword>
<evidence type="ECO:0000313" key="2">
    <source>
        <dbReference type="EMBL" id="OBQ46068.1"/>
    </source>
</evidence>
<comment type="caution">
    <text evidence="2">The sequence shown here is derived from an EMBL/GenBank/DDBJ whole genome shotgun (WGS) entry which is preliminary data.</text>
</comment>
<dbReference type="Proteomes" id="UP000091979">
    <property type="component" value="Unassembled WGS sequence"/>
</dbReference>
<evidence type="ECO:0000313" key="3">
    <source>
        <dbReference type="Proteomes" id="UP000091979"/>
    </source>
</evidence>
<name>A0A1B7X9P1_9BACT</name>
<feature type="transmembrane region" description="Helical" evidence="1">
    <location>
        <begin position="82"/>
        <end position="103"/>
    </location>
</feature>
<accession>A0A1B7X9P1</accession>
<feature type="transmembrane region" description="Helical" evidence="1">
    <location>
        <begin position="16"/>
        <end position="37"/>
    </location>
</feature>
<feature type="transmembrane region" description="Helical" evidence="1">
    <location>
        <begin position="49"/>
        <end position="70"/>
    </location>
</feature>
<reference evidence="2 3" key="1">
    <citation type="submission" date="2015-01" db="EMBL/GenBank/DDBJ databases">
        <title>Desulfovibrio sp. JC271 draft genome sequence.</title>
        <authorList>
            <person name="Shivani Y."/>
            <person name="Subhash Y."/>
            <person name="Sasikala C."/>
            <person name="Ramana C.V."/>
        </authorList>
    </citation>
    <scope>NUCLEOTIDE SEQUENCE [LARGE SCALE GENOMIC DNA]</scope>
    <source>
        <strain evidence="2 3">JC271</strain>
    </source>
</reference>
<proteinExistence type="predicted"/>
<sequence>MSVVGKLWRGEYPLHITFWGFAFLPLLLGGSATIFMLSSSYLSEEDFMLIYPFYITLFGFYNFVSLVGLWKSAGKYNGREVWKALSWIFVVIGMYFAVTRLGLEMLIFMGQMAT</sequence>
<organism evidence="2 3">
    <name type="scientific">Halodesulfovibrio spirochaetisodalis</name>
    <dbReference type="NCBI Taxonomy" id="1560234"/>
    <lineage>
        <taxon>Bacteria</taxon>
        <taxon>Pseudomonadati</taxon>
        <taxon>Thermodesulfobacteriota</taxon>
        <taxon>Desulfovibrionia</taxon>
        <taxon>Desulfovibrionales</taxon>
        <taxon>Desulfovibrionaceae</taxon>
        <taxon>Halodesulfovibrio</taxon>
    </lineage>
</organism>